<dbReference type="RefSeq" id="WP_086967793.1">
    <property type="nucleotide sequence ID" value="NZ_FCOJ02000016.1"/>
</dbReference>
<evidence type="ECO:0000313" key="1">
    <source>
        <dbReference type="EMBL" id="SAK59792.1"/>
    </source>
</evidence>
<dbReference type="Proteomes" id="UP000054596">
    <property type="component" value="Unassembled WGS sequence"/>
</dbReference>
<proteinExistence type="predicted"/>
<organism evidence="1 2">
    <name type="scientific">Caballeronia glebae</name>
    <dbReference type="NCBI Taxonomy" id="1777143"/>
    <lineage>
        <taxon>Bacteria</taxon>
        <taxon>Pseudomonadati</taxon>
        <taxon>Pseudomonadota</taxon>
        <taxon>Betaproteobacteria</taxon>
        <taxon>Burkholderiales</taxon>
        <taxon>Burkholderiaceae</taxon>
        <taxon>Caballeronia</taxon>
    </lineage>
</organism>
<accession>A0A158APQ5</accession>
<dbReference type="EMBL" id="FCOJ02000016">
    <property type="protein sequence ID" value="SAK59792.1"/>
    <property type="molecule type" value="Genomic_DNA"/>
</dbReference>
<comment type="caution">
    <text evidence="1">The sequence shown here is derived from an EMBL/GenBank/DDBJ whole genome shotgun (WGS) entry which is preliminary data.</text>
</comment>
<keyword evidence="2" id="KW-1185">Reference proteome</keyword>
<name>A0A158APQ5_9BURK</name>
<gene>
    <name evidence="1" type="ORF">AWB82_02723</name>
</gene>
<sequence length="79" mass="8425">MTTSIFYHRGAAFEPLCTRVGRAYVATASILEEDGNSTSLGELGVFANKDGALNFAVRCATAFIDGDDMPLPPFQIASH</sequence>
<dbReference type="OrthoDB" id="9132596at2"/>
<dbReference type="AlphaFoldDB" id="A0A158APQ5"/>
<reference evidence="1" key="1">
    <citation type="submission" date="2016-01" db="EMBL/GenBank/DDBJ databases">
        <authorList>
            <person name="Peeters C."/>
        </authorList>
    </citation>
    <scope>NUCLEOTIDE SEQUENCE [LARGE SCALE GENOMIC DNA]</scope>
    <source>
        <strain evidence="1">LMG 29325</strain>
    </source>
</reference>
<protein>
    <submittedName>
        <fullName evidence="1">Uncharacterized protein</fullName>
    </submittedName>
</protein>
<evidence type="ECO:0000313" key="2">
    <source>
        <dbReference type="Proteomes" id="UP000054596"/>
    </source>
</evidence>